<proteinExistence type="predicted"/>
<accession>A0A937FXC1</accession>
<protein>
    <submittedName>
        <fullName evidence="1">Uncharacterized protein</fullName>
    </submittedName>
</protein>
<dbReference type="AlphaFoldDB" id="A0A937FXC1"/>
<dbReference type="Proteomes" id="UP000614216">
    <property type="component" value="Unassembled WGS sequence"/>
</dbReference>
<name>A0A937FXC1_9BACT</name>
<evidence type="ECO:0000313" key="1">
    <source>
        <dbReference type="EMBL" id="MBL6446752.1"/>
    </source>
</evidence>
<reference evidence="1" key="1">
    <citation type="submission" date="2021-01" db="EMBL/GenBank/DDBJ databases">
        <title>Fulvivirga kasyanovii gen. nov., sp nov., a novel member of the phylum Bacteroidetes isolated from seawater in a mussel farm.</title>
        <authorList>
            <person name="Zhao L.-H."/>
            <person name="Wang Z.-J."/>
        </authorList>
    </citation>
    <scope>NUCLEOTIDE SEQUENCE</scope>
    <source>
        <strain evidence="1">29W222</strain>
    </source>
</reference>
<dbReference type="EMBL" id="JAEUGD010000038">
    <property type="protein sequence ID" value="MBL6446752.1"/>
    <property type="molecule type" value="Genomic_DNA"/>
</dbReference>
<evidence type="ECO:0000313" key="2">
    <source>
        <dbReference type="Proteomes" id="UP000614216"/>
    </source>
</evidence>
<organism evidence="1 2">
    <name type="scientific">Fulvivirga marina</name>
    <dbReference type="NCBI Taxonomy" id="2494733"/>
    <lineage>
        <taxon>Bacteria</taxon>
        <taxon>Pseudomonadati</taxon>
        <taxon>Bacteroidota</taxon>
        <taxon>Cytophagia</taxon>
        <taxon>Cytophagales</taxon>
        <taxon>Fulvivirgaceae</taxon>
        <taxon>Fulvivirga</taxon>
    </lineage>
</organism>
<gene>
    <name evidence="1" type="ORF">JMN32_10545</name>
</gene>
<dbReference type="RefSeq" id="WP_202856297.1">
    <property type="nucleotide sequence ID" value="NZ_JAEUGD010000038.1"/>
</dbReference>
<sequence>MNKNTKWEESQNRYALLLEGVNDLIRNTTRLAETYETTNVDFAQLIYENGLYELMKKAEQLKTYERSFEFMYYSMKGQVEQLKHLREVLQVCMIRDPCNISSN</sequence>
<comment type="caution">
    <text evidence="1">The sequence shown here is derived from an EMBL/GenBank/DDBJ whole genome shotgun (WGS) entry which is preliminary data.</text>
</comment>
<keyword evidence="2" id="KW-1185">Reference proteome</keyword>